<accession>A0A2P9HMJ0</accession>
<organism evidence="1 2">
    <name type="scientific">Ochrobactrum soli</name>
    <dbReference type="NCBI Taxonomy" id="2448455"/>
    <lineage>
        <taxon>Bacteria</taxon>
        <taxon>Pseudomonadati</taxon>
        <taxon>Pseudomonadota</taxon>
        <taxon>Alphaproteobacteria</taxon>
        <taxon>Hyphomicrobiales</taxon>
        <taxon>Brucellaceae</taxon>
        <taxon>Brucella/Ochrobactrum group</taxon>
        <taxon>Ochrobactrum</taxon>
    </lineage>
</organism>
<dbReference type="Proteomes" id="UP000246073">
    <property type="component" value="Unassembled WGS sequence"/>
</dbReference>
<protein>
    <submittedName>
        <fullName evidence="1">Uncharacterized protein</fullName>
    </submittedName>
</protein>
<dbReference type="AlphaFoldDB" id="A0A2P9HMJ0"/>
<gene>
    <name evidence="1" type="ORF">OHAE_1163</name>
</gene>
<reference evidence="2" key="1">
    <citation type="submission" date="2017-12" db="EMBL/GenBank/DDBJ databases">
        <authorList>
            <person name="Diaz M."/>
        </authorList>
    </citation>
    <scope>NUCLEOTIDE SEQUENCE [LARGE SCALE GENOMIC DNA]</scope>
    <source>
        <strain evidence="2">FI11154</strain>
    </source>
</reference>
<dbReference type="EMBL" id="OOFM01000005">
    <property type="protein sequence ID" value="SPL65296.1"/>
    <property type="molecule type" value="Genomic_DNA"/>
</dbReference>
<sequence>MDIDHSPPGKLSVMRASPVRWVIEFQVMAQFMRLILL</sequence>
<evidence type="ECO:0000313" key="1">
    <source>
        <dbReference type="EMBL" id="SPL65296.1"/>
    </source>
</evidence>
<evidence type="ECO:0000313" key="2">
    <source>
        <dbReference type="Proteomes" id="UP000246073"/>
    </source>
</evidence>
<name>A0A2P9HMJ0_9HYPH</name>
<proteinExistence type="predicted"/>